<evidence type="ECO:0000313" key="1">
    <source>
        <dbReference type="EMBL" id="GFY65183.1"/>
    </source>
</evidence>
<accession>A0A8X6Y3U6</accession>
<gene>
    <name evidence="1" type="ORF">TNIN_36851</name>
</gene>
<reference evidence="1" key="1">
    <citation type="submission" date="2020-08" db="EMBL/GenBank/DDBJ databases">
        <title>Multicomponent nature underlies the extraordinary mechanical properties of spider dragline silk.</title>
        <authorList>
            <person name="Kono N."/>
            <person name="Nakamura H."/>
            <person name="Mori M."/>
            <person name="Yoshida Y."/>
            <person name="Ohtoshi R."/>
            <person name="Malay A.D."/>
            <person name="Moran D.A.P."/>
            <person name="Tomita M."/>
            <person name="Numata K."/>
            <person name="Arakawa K."/>
        </authorList>
    </citation>
    <scope>NUCLEOTIDE SEQUENCE</scope>
</reference>
<name>A0A8X6Y3U6_9ARAC</name>
<keyword evidence="2" id="KW-1185">Reference proteome</keyword>
<proteinExistence type="predicted"/>
<comment type="caution">
    <text evidence="1">The sequence shown here is derived from an EMBL/GenBank/DDBJ whole genome shotgun (WGS) entry which is preliminary data.</text>
</comment>
<dbReference type="OrthoDB" id="5806726at2759"/>
<evidence type="ECO:0000313" key="2">
    <source>
        <dbReference type="Proteomes" id="UP000886998"/>
    </source>
</evidence>
<dbReference type="AlphaFoldDB" id="A0A8X6Y3U6"/>
<dbReference type="Proteomes" id="UP000886998">
    <property type="component" value="Unassembled WGS sequence"/>
</dbReference>
<sequence length="255" mass="29439">MGYKQWLEIFSTISADNNLNESNVIEKIREELKKGSPEEYQKWERAGFDLNCRFEIEGSRLALLHLAAENGYAKIEIVSITEDVTDSRKEPEQISSEAEINKTKESLKKLEEEQVNNKYQLIKEYLCSSFERCSFTLRDCSLMDIAEDSFDNLMRIWFVYTSNSIKSENEKKLNEELLSVLSSSTEFFGGEDDYIKKLERFLQKNKNNQDLKTVLNLRRGESGFTVLHALSSMAEKDEAYDNAVGLILRTCLKSS</sequence>
<protein>
    <submittedName>
        <fullName evidence="1">Uncharacterized protein</fullName>
    </submittedName>
</protein>
<organism evidence="1 2">
    <name type="scientific">Trichonephila inaurata madagascariensis</name>
    <dbReference type="NCBI Taxonomy" id="2747483"/>
    <lineage>
        <taxon>Eukaryota</taxon>
        <taxon>Metazoa</taxon>
        <taxon>Ecdysozoa</taxon>
        <taxon>Arthropoda</taxon>
        <taxon>Chelicerata</taxon>
        <taxon>Arachnida</taxon>
        <taxon>Araneae</taxon>
        <taxon>Araneomorphae</taxon>
        <taxon>Entelegynae</taxon>
        <taxon>Araneoidea</taxon>
        <taxon>Nephilidae</taxon>
        <taxon>Trichonephila</taxon>
        <taxon>Trichonephila inaurata</taxon>
    </lineage>
</organism>
<dbReference type="EMBL" id="BMAV01015538">
    <property type="protein sequence ID" value="GFY65183.1"/>
    <property type="molecule type" value="Genomic_DNA"/>
</dbReference>